<comment type="caution">
    <text evidence="1">The sequence shown here is derived from an EMBL/GenBank/DDBJ whole genome shotgun (WGS) entry which is preliminary data.</text>
</comment>
<dbReference type="PANTHER" id="PTHR32387:SF3">
    <property type="entry name" value="ATP_DNA BINDING PROTEIN"/>
    <property type="match status" value="1"/>
</dbReference>
<dbReference type="Proteomes" id="UP000541444">
    <property type="component" value="Unassembled WGS sequence"/>
</dbReference>
<dbReference type="InterPro" id="IPR052957">
    <property type="entry name" value="Auxin_embryo_med"/>
</dbReference>
<dbReference type="AlphaFoldDB" id="A0A7J7NCH9"/>
<name>A0A7J7NCH9_9MAGN</name>
<proteinExistence type="predicted"/>
<protein>
    <submittedName>
        <fullName evidence="1">Uncharacterized protein</fullName>
    </submittedName>
</protein>
<organism evidence="1 2">
    <name type="scientific">Kingdonia uniflora</name>
    <dbReference type="NCBI Taxonomy" id="39325"/>
    <lineage>
        <taxon>Eukaryota</taxon>
        <taxon>Viridiplantae</taxon>
        <taxon>Streptophyta</taxon>
        <taxon>Embryophyta</taxon>
        <taxon>Tracheophyta</taxon>
        <taxon>Spermatophyta</taxon>
        <taxon>Magnoliopsida</taxon>
        <taxon>Ranunculales</taxon>
        <taxon>Circaeasteraceae</taxon>
        <taxon>Kingdonia</taxon>
    </lineage>
</organism>
<dbReference type="PANTHER" id="PTHR32387">
    <property type="entry name" value="WU:FJ29H11"/>
    <property type="match status" value="1"/>
</dbReference>
<reference evidence="1 2" key="1">
    <citation type="journal article" date="2020" name="IScience">
        <title>Genome Sequencing of the Endangered Kingdonia uniflora (Circaeasteraceae, Ranunculales) Reveals Potential Mechanisms of Evolutionary Specialization.</title>
        <authorList>
            <person name="Sun Y."/>
            <person name="Deng T."/>
            <person name="Zhang A."/>
            <person name="Moore M.J."/>
            <person name="Landis J.B."/>
            <person name="Lin N."/>
            <person name="Zhang H."/>
            <person name="Zhang X."/>
            <person name="Huang J."/>
            <person name="Zhang X."/>
            <person name="Sun H."/>
            <person name="Wang H."/>
        </authorList>
    </citation>
    <scope>NUCLEOTIDE SEQUENCE [LARGE SCALE GENOMIC DNA]</scope>
    <source>
        <strain evidence="1">TB1705</strain>
        <tissue evidence="1">Leaf</tissue>
    </source>
</reference>
<dbReference type="OrthoDB" id="1262810at2759"/>
<dbReference type="EMBL" id="JACGCM010000926">
    <property type="protein sequence ID" value="KAF6164558.1"/>
    <property type="molecule type" value="Genomic_DNA"/>
</dbReference>
<gene>
    <name evidence="1" type="ORF">GIB67_025384</name>
</gene>
<evidence type="ECO:0000313" key="2">
    <source>
        <dbReference type="Proteomes" id="UP000541444"/>
    </source>
</evidence>
<sequence length="118" mass="13641">METTTPREHIEEIRRKKFSIGAGEPNTLTEDLHQAVKNLSAELYVKDVHFLMQLIQLYDKYRGGGEVNREEHVIQSSVDIRPSSIINRDLALERSFLSKEFLNDEVPRNCKVMDKLGI</sequence>
<accession>A0A7J7NCH9</accession>
<keyword evidence="2" id="KW-1185">Reference proteome</keyword>
<evidence type="ECO:0000313" key="1">
    <source>
        <dbReference type="EMBL" id="KAF6164558.1"/>
    </source>
</evidence>